<dbReference type="EMBL" id="LAZR01058391">
    <property type="protein sequence ID" value="KKK69990.1"/>
    <property type="molecule type" value="Genomic_DNA"/>
</dbReference>
<protein>
    <submittedName>
        <fullName evidence="1">Uncharacterized protein</fullName>
    </submittedName>
</protein>
<sequence length="51" mass="5491">MSTPGKLGHIRVLLEREGCGDCDAQGYMLGAMNPETSEIQHIPCETCHGTC</sequence>
<reference evidence="1" key="1">
    <citation type="journal article" date="2015" name="Nature">
        <title>Complex archaea that bridge the gap between prokaryotes and eukaryotes.</title>
        <authorList>
            <person name="Spang A."/>
            <person name="Saw J.H."/>
            <person name="Jorgensen S.L."/>
            <person name="Zaremba-Niedzwiedzka K."/>
            <person name="Martijn J."/>
            <person name="Lind A.E."/>
            <person name="van Eijk R."/>
            <person name="Schleper C."/>
            <person name="Guy L."/>
            <person name="Ettema T.J."/>
        </authorList>
    </citation>
    <scope>NUCLEOTIDE SEQUENCE</scope>
</reference>
<accession>A0A0F8Y8G7</accession>
<organism evidence="1">
    <name type="scientific">marine sediment metagenome</name>
    <dbReference type="NCBI Taxonomy" id="412755"/>
    <lineage>
        <taxon>unclassified sequences</taxon>
        <taxon>metagenomes</taxon>
        <taxon>ecological metagenomes</taxon>
    </lineage>
</organism>
<name>A0A0F8Y8G7_9ZZZZ</name>
<dbReference type="AlphaFoldDB" id="A0A0F8Y8G7"/>
<comment type="caution">
    <text evidence="1">The sequence shown here is derived from an EMBL/GenBank/DDBJ whole genome shotgun (WGS) entry which is preliminary data.</text>
</comment>
<proteinExistence type="predicted"/>
<evidence type="ECO:0000313" key="1">
    <source>
        <dbReference type="EMBL" id="KKK69990.1"/>
    </source>
</evidence>
<gene>
    <name evidence="1" type="ORF">LCGC14_2928480</name>
</gene>